<dbReference type="OrthoDB" id="9814200at2"/>
<name>A0A0L6U390_9FIRM</name>
<dbReference type="STRING" id="52689.AKG39_07695"/>
<dbReference type="InterPro" id="IPR049149">
    <property type="entry name" value="TetR/AcrR_C"/>
</dbReference>
<feature type="domain" description="HTH tetR-type" evidence="3">
    <location>
        <begin position="8"/>
        <end position="68"/>
    </location>
</feature>
<keyword evidence="1 2" id="KW-0238">DNA-binding</keyword>
<dbReference type="AlphaFoldDB" id="A0A0L6U390"/>
<protein>
    <submittedName>
        <fullName evidence="4">TetR family transcriptional regulator</fullName>
    </submittedName>
</protein>
<reference evidence="5" key="1">
    <citation type="submission" date="2015-07" db="EMBL/GenBank/DDBJ databases">
        <title>Draft genome sequence of Acetobacterium bakii DSM 8293, a potential psychrophilic chemical producer through syngas fermentation.</title>
        <authorList>
            <person name="Song Y."/>
            <person name="Hwang S."/>
            <person name="Cho B.-K."/>
        </authorList>
    </citation>
    <scope>NUCLEOTIDE SEQUENCE [LARGE SCALE GENOMIC DNA]</scope>
    <source>
        <strain evidence="5">DSM 8239</strain>
    </source>
</reference>
<dbReference type="PROSITE" id="PS50977">
    <property type="entry name" value="HTH_TETR_2"/>
    <property type="match status" value="1"/>
</dbReference>
<feature type="DNA-binding region" description="H-T-H motif" evidence="2">
    <location>
        <begin position="31"/>
        <end position="50"/>
    </location>
</feature>
<dbReference type="Proteomes" id="UP000036873">
    <property type="component" value="Unassembled WGS sequence"/>
</dbReference>
<sequence>MKAIKEGEVRKREILEVSRELFVKKGYDHTSVNDILKIVDIAKGTFYYYFASKEEVLEAIIIDIVEEGAKRAEVILKDRSIPLVNRIMLAIMAQTPEFEGVDQIKEEMHKVENTKLEQLYLKAMLKRMTPLLREPVSEGMEQDIFHMEYPTECIESILLLGHMLFDCDIFEWEMDEYPKKIQAFLCNIERMMGTNEGELNSFLQMFGQLP</sequence>
<dbReference type="Gene3D" id="1.10.357.10">
    <property type="entry name" value="Tetracycline Repressor, domain 2"/>
    <property type="match status" value="1"/>
</dbReference>
<dbReference type="PATRIC" id="fig|52689.4.peg.659"/>
<dbReference type="GO" id="GO:0003677">
    <property type="term" value="F:DNA binding"/>
    <property type="evidence" value="ECO:0007669"/>
    <property type="project" value="UniProtKB-UniRule"/>
</dbReference>
<dbReference type="InterPro" id="IPR023772">
    <property type="entry name" value="DNA-bd_HTH_TetR-type_CS"/>
</dbReference>
<dbReference type="RefSeq" id="WP_050739802.1">
    <property type="nucleotide sequence ID" value="NZ_LGYO01000017.1"/>
</dbReference>
<dbReference type="InterPro" id="IPR009057">
    <property type="entry name" value="Homeodomain-like_sf"/>
</dbReference>
<proteinExistence type="predicted"/>
<dbReference type="InterPro" id="IPR050624">
    <property type="entry name" value="HTH-type_Tx_Regulator"/>
</dbReference>
<dbReference type="Pfam" id="PF21303">
    <property type="entry name" value="TetR_C_39"/>
    <property type="match status" value="1"/>
</dbReference>
<dbReference type="SUPFAM" id="SSF46689">
    <property type="entry name" value="Homeodomain-like"/>
    <property type="match status" value="1"/>
</dbReference>
<comment type="caution">
    <text evidence="4">The sequence shown here is derived from an EMBL/GenBank/DDBJ whole genome shotgun (WGS) entry which is preliminary data.</text>
</comment>
<organism evidence="4 5">
    <name type="scientific">Acetobacterium bakii</name>
    <dbReference type="NCBI Taxonomy" id="52689"/>
    <lineage>
        <taxon>Bacteria</taxon>
        <taxon>Bacillati</taxon>
        <taxon>Bacillota</taxon>
        <taxon>Clostridia</taxon>
        <taxon>Eubacteriales</taxon>
        <taxon>Eubacteriaceae</taxon>
        <taxon>Acetobacterium</taxon>
    </lineage>
</organism>
<evidence type="ECO:0000259" key="3">
    <source>
        <dbReference type="PROSITE" id="PS50977"/>
    </source>
</evidence>
<evidence type="ECO:0000256" key="1">
    <source>
        <dbReference type="ARBA" id="ARBA00023125"/>
    </source>
</evidence>
<dbReference type="PROSITE" id="PS01081">
    <property type="entry name" value="HTH_TETR_1"/>
    <property type="match status" value="1"/>
</dbReference>
<gene>
    <name evidence="4" type="ORF">AKG39_07695</name>
</gene>
<dbReference type="PANTHER" id="PTHR43479">
    <property type="entry name" value="ACREF/ENVCD OPERON REPRESSOR-RELATED"/>
    <property type="match status" value="1"/>
</dbReference>
<dbReference type="PANTHER" id="PTHR43479:SF11">
    <property type="entry name" value="ACREF_ENVCD OPERON REPRESSOR-RELATED"/>
    <property type="match status" value="1"/>
</dbReference>
<keyword evidence="5" id="KW-1185">Reference proteome</keyword>
<evidence type="ECO:0000256" key="2">
    <source>
        <dbReference type="PROSITE-ProRule" id="PRU00335"/>
    </source>
</evidence>
<evidence type="ECO:0000313" key="4">
    <source>
        <dbReference type="EMBL" id="KNZ42255.1"/>
    </source>
</evidence>
<evidence type="ECO:0000313" key="5">
    <source>
        <dbReference type="Proteomes" id="UP000036873"/>
    </source>
</evidence>
<dbReference type="Pfam" id="PF00440">
    <property type="entry name" value="TetR_N"/>
    <property type="match status" value="1"/>
</dbReference>
<dbReference type="EMBL" id="LGYO01000017">
    <property type="protein sequence ID" value="KNZ42255.1"/>
    <property type="molecule type" value="Genomic_DNA"/>
</dbReference>
<dbReference type="InterPro" id="IPR001647">
    <property type="entry name" value="HTH_TetR"/>
</dbReference>
<accession>A0A0L6U390</accession>
<dbReference type="PRINTS" id="PR00455">
    <property type="entry name" value="HTHTETR"/>
</dbReference>